<feature type="binding site" evidence="4">
    <location>
        <begin position="144"/>
        <end position="145"/>
    </location>
    <ligand>
        <name>S-methyl-5'-thioadenosine</name>
        <dbReference type="ChEBI" id="CHEBI:17509"/>
    </ligand>
</feature>
<dbReference type="UniPathway" id="UPA00248">
    <property type="reaction ID" value="UER00314"/>
</dbReference>
<protein>
    <recommendedName>
        <fullName evidence="4">Polyamine aminopropyltransferase</fullName>
    </recommendedName>
    <alternativeName>
        <fullName evidence="4">Putrescine aminopropyltransferase</fullName>
        <shortName evidence="4">PAPT</shortName>
    </alternativeName>
    <alternativeName>
        <fullName evidence="4">Spermidine synthase</fullName>
        <shortName evidence="4">SPDS</shortName>
        <shortName evidence="4">SPDSY</shortName>
        <ecNumber evidence="4">2.5.1.16</ecNumber>
    </alternativeName>
</protein>
<comment type="pathway">
    <text evidence="4">Amine and polyamine biosynthesis; spermidine biosynthesis; spermidine from putrescine: step 1/1.</text>
</comment>
<sequence length="287" mass="33341">MKLKPGEHIWFNEYNPGNTSGVFYKINKFLHSEQTKYQRIDVFETPEFGRVFTLDGLTMTREVDEFIYHEMITHIPMFISKNPKKVLIIGGGDGGTAREVLKHDSVEEVIMCEIDERVMEVAREYLPTTSKEFDNPKLKLIAEDGAKFIKQYKKYFDVIIIDSTDPTEGEGGILFTEEFYQSCYDALNDEGVFSAETEDPFIHKDWMKLSYNRISNVFKNTKLYMGFVPQYPPGTWSWTFASKGLDPIKDFDPLKVKNFNKELKYYNAEIHVGCFSLPTFVKDIINK</sequence>
<dbReference type="AlphaFoldDB" id="A0A1G6N697"/>
<dbReference type="OrthoDB" id="9793120at2"/>
<dbReference type="EMBL" id="FMYV01000005">
    <property type="protein sequence ID" value="SDC63350.1"/>
    <property type="molecule type" value="Genomic_DNA"/>
</dbReference>
<keyword evidence="2 4" id="KW-0808">Transferase</keyword>
<dbReference type="CDD" id="cd02440">
    <property type="entry name" value="AdoMet_MTases"/>
    <property type="match status" value="1"/>
</dbReference>
<evidence type="ECO:0000256" key="6">
    <source>
        <dbReference type="RuleBase" id="RU003836"/>
    </source>
</evidence>
<dbReference type="InterPro" id="IPR037163">
    <property type="entry name" value="Spermidine_synt_N_sf"/>
</dbReference>
<reference evidence="9 11" key="1">
    <citation type="submission" date="2016-10" db="EMBL/GenBank/DDBJ databases">
        <authorList>
            <person name="de Groot N.N."/>
        </authorList>
    </citation>
    <scope>NUCLEOTIDE SEQUENCE [LARGE SCALE GENOMIC DNA]</scope>
    <source>
        <strain evidence="9 11">WG14</strain>
    </source>
</reference>
<dbReference type="NCBIfam" id="TIGR00417">
    <property type="entry name" value="speE"/>
    <property type="match status" value="1"/>
</dbReference>
<evidence type="ECO:0000256" key="5">
    <source>
        <dbReference type="PROSITE-ProRule" id="PRU00354"/>
    </source>
</evidence>
<keyword evidence="3 4" id="KW-0620">Polyamine biosynthesis</keyword>
<evidence type="ECO:0000256" key="3">
    <source>
        <dbReference type="ARBA" id="ARBA00023115"/>
    </source>
</evidence>
<accession>A0A1G6N697</accession>
<dbReference type="Gene3D" id="3.40.50.150">
    <property type="entry name" value="Vaccinia Virus protein VP39"/>
    <property type="match status" value="1"/>
</dbReference>
<proteinExistence type="inferred from homology"/>
<dbReference type="InterPro" id="IPR030373">
    <property type="entry name" value="PABS_CS"/>
</dbReference>
<comment type="subunit">
    <text evidence="4">Homodimer or homotetramer.</text>
</comment>
<dbReference type="SUPFAM" id="SSF53335">
    <property type="entry name" value="S-adenosyl-L-methionine-dependent methyltransferases"/>
    <property type="match status" value="1"/>
</dbReference>
<evidence type="ECO:0000313" key="9">
    <source>
        <dbReference type="EMBL" id="SDC63350.1"/>
    </source>
</evidence>
<dbReference type="NCBIfam" id="NF002010">
    <property type="entry name" value="PRK00811.1"/>
    <property type="match status" value="1"/>
</dbReference>
<evidence type="ECO:0000313" key="10">
    <source>
        <dbReference type="EMBL" id="TGG87217.1"/>
    </source>
</evidence>
<evidence type="ECO:0000313" key="12">
    <source>
        <dbReference type="Proteomes" id="UP000297288"/>
    </source>
</evidence>
<dbReference type="GO" id="GO:0005829">
    <property type="term" value="C:cytosol"/>
    <property type="evidence" value="ECO:0007669"/>
    <property type="project" value="TreeGrafter"/>
</dbReference>
<evidence type="ECO:0000259" key="8">
    <source>
        <dbReference type="PROSITE" id="PS51006"/>
    </source>
</evidence>
<comment type="function">
    <text evidence="4">Catalyzes the irreversible transfer of a propylamine group from the amino donor S-adenosylmethioninamine (decarboxy-AdoMet) to putrescine (1,4-diaminobutane) to yield spermidine.</text>
</comment>
<comment type="caution">
    <text evidence="4">Lacks conserved residue(s) required for the propagation of feature annotation.</text>
</comment>
<feature type="binding site" evidence="4">
    <location>
        <position position="93"/>
    </location>
    <ligand>
        <name>spermidine</name>
        <dbReference type="ChEBI" id="CHEBI:57834"/>
    </ligand>
</feature>
<feature type="binding site" evidence="4">
    <location>
        <position position="113"/>
    </location>
    <ligand>
        <name>S-methyl-5'-thioadenosine</name>
        <dbReference type="ChEBI" id="CHEBI:17509"/>
    </ligand>
</feature>
<name>A0A1G6N697_9BACT</name>
<keyword evidence="11" id="KW-1185">Reference proteome</keyword>
<evidence type="ECO:0000256" key="7">
    <source>
        <dbReference type="RuleBase" id="RU003837"/>
    </source>
</evidence>
<dbReference type="PROSITE" id="PS51006">
    <property type="entry name" value="PABS_2"/>
    <property type="match status" value="1"/>
</dbReference>
<feature type="domain" description="PABS" evidence="8">
    <location>
        <begin position="8"/>
        <end position="243"/>
    </location>
</feature>
<feature type="binding site" evidence="4">
    <location>
        <position position="38"/>
    </location>
    <ligand>
        <name>S-methyl-5'-thioadenosine</name>
        <dbReference type="ChEBI" id="CHEBI:17509"/>
    </ligand>
</feature>
<dbReference type="Gene3D" id="2.30.140.10">
    <property type="entry name" value="Spermidine synthase, tetramerisation domain"/>
    <property type="match status" value="1"/>
</dbReference>
<dbReference type="PROSITE" id="PS01330">
    <property type="entry name" value="PABS_1"/>
    <property type="match status" value="1"/>
</dbReference>
<dbReference type="Proteomes" id="UP000199322">
    <property type="component" value="Unassembled WGS sequence"/>
</dbReference>
<comment type="catalytic activity">
    <reaction evidence="4 7">
        <text>S-adenosyl 3-(methylsulfanyl)propylamine + putrescine = S-methyl-5'-thioadenosine + spermidine + H(+)</text>
        <dbReference type="Rhea" id="RHEA:12721"/>
        <dbReference type="ChEBI" id="CHEBI:15378"/>
        <dbReference type="ChEBI" id="CHEBI:17509"/>
        <dbReference type="ChEBI" id="CHEBI:57443"/>
        <dbReference type="ChEBI" id="CHEBI:57834"/>
        <dbReference type="ChEBI" id="CHEBI:326268"/>
        <dbReference type="EC" id="2.5.1.16"/>
    </reaction>
</comment>
<dbReference type="GO" id="GO:0008295">
    <property type="term" value="P:spermidine biosynthetic process"/>
    <property type="evidence" value="ECO:0007669"/>
    <property type="project" value="UniProtKB-UniRule"/>
</dbReference>
<dbReference type="Proteomes" id="UP000297288">
    <property type="component" value="Unassembled WGS sequence"/>
</dbReference>
<organism evidence="9 11">
    <name type="scientific">Geotoga petraea</name>
    <dbReference type="NCBI Taxonomy" id="28234"/>
    <lineage>
        <taxon>Bacteria</taxon>
        <taxon>Thermotogati</taxon>
        <taxon>Thermotogota</taxon>
        <taxon>Thermotogae</taxon>
        <taxon>Petrotogales</taxon>
        <taxon>Petrotogaceae</taxon>
        <taxon>Geotoga</taxon>
    </lineage>
</organism>
<dbReference type="EC" id="2.5.1.16" evidence="4"/>
<dbReference type="InterPro" id="IPR029063">
    <property type="entry name" value="SAM-dependent_MTases_sf"/>
</dbReference>
<dbReference type="HAMAP" id="MF_00198">
    <property type="entry name" value="Spermidine_synth"/>
    <property type="match status" value="1"/>
</dbReference>
<dbReference type="GO" id="GO:0004766">
    <property type="term" value="F:spermidine synthase activity"/>
    <property type="evidence" value="ECO:0007669"/>
    <property type="project" value="UniProtKB-UniRule"/>
</dbReference>
<dbReference type="InterPro" id="IPR001045">
    <property type="entry name" value="Spermi_synthase"/>
</dbReference>
<dbReference type="PANTHER" id="PTHR11558">
    <property type="entry name" value="SPERMIDINE/SPERMINE SYNTHASE"/>
    <property type="match status" value="1"/>
</dbReference>
<evidence type="ECO:0000313" key="11">
    <source>
        <dbReference type="Proteomes" id="UP000199322"/>
    </source>
</evidence>
<reference evidence="10 12" key="2">
    <citation type="submission" date="2019-04" db="EMBL/GenBank/DDBJ databases">
        <title>Draft genome sequence data and analysis of a Fermenting Bacterium, Geotoga petraea strain HO-Geo1, isolated from heavy-oil petroleum reservoir in Russia.</title>
        <authorList>
            <person name="Grouzdev D.S."/>
            <person name="Semenova E.M."/>
            <person name="Sokolova D.S."/>
            <person name="Tourova T.P."/>
            <person name="Poltaraus A.B."/>
            <person name="Nazina T.N."/>
        </authorList>
    </citation>
    <scope>NUCLEOTIDE SEQUENCE [LARGE SCALE GENOMIC DNA]</scope>
    <source>
        <strain evidence="10 12">HO-Geo1</strain>
    </source>
</reference>
<dbReference type="STRING" id="28234.SAMN04488588_1515"/>
<feature type="binding site" evidence="4">
    <location>
        <begin position="162"/>
        <end position="165"/>
    </location>
    <ligand>
        <name>spermidine</name>
        <dbReference type="ChEBI" id="CHEBI:57834"/>
    </ligand>
</feature>
<dbReference type="Pfam" id="PF17284">
    <property type="entry name" value="Spermine_synt_N"/>
    <property type="match status" value="1"/>
</dbReference>
<comment type="similarity">
    <text evidence="1 4 6">Belongs to the spermidine/spermine synthase family.</text>
</comment>
<dbReference type="InterPro" id="IPR030374">
    <property type="entry name" value="PABS"/>
</dbReference>
<feature type="binding site" evidence="4">
    <location>
        <position position="69"/>
    </location>
    <ligand>
        <name>spermidine</name>
        <dbReference type="ChEBI" id="CHEBI:57834"/>
    </ligand>
</feature>
<feature type="active site" description="Proton acceptor" evidence="4 5">
    <location>
        <position position="162"/>
    </location>
</feature>
<evidence type="ECO:0000256" key="4">
    <source>
        <dbReference type="HAMAP-Rule" id="MF_00198"/>
    </source>
</evidence>
<evidence type="ECO:0000256" key="2">
    <source>
        <dbReference type="ARBA" id="ARBA00022679"/>
    </source>
</evidence>
<gene>
    <name evidence="4 10" type="primary">speE</name>
    <name evidence="10" type="ORF">E4650_07885</name>
    <name evidence="9" type="ORF">SAMN04488588_1515</name>
</gene>
<dbReference type="RefSeq" id="WP_091404349.1">
    <property type="nucleotide sequence ID" value="NZ_FMYV01000005.1"/>
</dbReference>
<dbReference type="EMBL" id="SRME01000005">
    <property type="protein sequence ID" value="TGG87217.1"/>
    <property type="molecule type" value="Genomic_DNA"/>
</dbReference>
<dbReference type="InterPro" id="IPR035246">
    <property type="entry name" value="Spermidine_synt_N"/>
</dbReference>
<evidence type="ECO:0000256" key="1">
    <source>
        <dbReference type="ARBA" id="ARBA00007867"/>
    </source>
</evidence>
<dbReference type="PANTHER" id="PTHR11558:SF11">
    <property type="entry name" value="SPERMIDINE SYNTHASE"/>
    <property type="match status" value="1"/>
</dbReference>
<keyword evidence="4 7" id="KW-0745">Spermidine biosynthesis</keyword>
<dbReference type="Pfam" id="PF01564">
    <property type="entry name" value="Spermine_synth"/>
    <property type="match status" value="1"/>
</dbReference>